<dbReference type="InterPro" id="IPR027417">
    <property type="entry name" value="P-loop_NTPase"/>
</dbReference>
<dbReference type="InterPro" id="IPR004088">
    <property type="entry name" value="KH_dom_type_1"/>
</dbReference>
<dbReference type="PROSITE" id="PS51532">
    <property type="entry name" value="PITH"/>
    <property type="match status" value="1"/>
</dbReference>
<keyword evidence="6" id="KW-0807">Transducer</keyword>
<dbReference type="PRINTS" id="PR00318">
    <property type="entry name" value="GPROTEINA"/>
</dbReference>
<evidence type="ECO:0000256" key="1">
    <source>
        <dbReference type="ARBA" id="ARBA00007976"/>
    </source>
</evidence>
<keyword evidence="4 8" id="KW-0460">Magnesium</keyword>
<dbReference type="PANTHER" id="PTHR10218:SF302">
    <property type="entry name" value="GUANINE NUCLEOTIDE-BINDING PROTEIN ALPHA-5 SUBUNIT"/>
    <property type="match status" value="1"/>
</dbReference>
<dbReference type="GO" id="GO:0007186">
    <property type="term" value="P:G protein-coupled receptor signaling pathway"/>
    <property type="evidence" value="ECO:0007669"/>
    <property type="project" value="InterPro"/>
</dbReference>
<dbReference type="PROSITE" id="PS51882">
    <property type="entry name" value="G_ALPHA"/>
    <property type="match status" value="1"/>
</dbReference>
<dbReference type="SMART" id="SM00275">
    <property type="entry name" value="G_alpha"/>
    <property type="match status" value="1"/>
</dbReference>
<feature type="binding site" evidence="8">
    <location>
        <position position="178"/>
    </location>
    <ligand>
        <name>Mg(2+)</name>
        <dbReference type="ChEBI" id="CHEBI:18420"/>
    </ligand>
</feature>
<comment type="caution">
    <text evidence="12">The sequence shown here is derived from an EMBL/GenBank/DDBJ whole genome shotgun (WGS) entry which is preliminary data.</text>
</comment>
<keyword evidence="2 8" id="KW-0479">Metal-binding</keyword>
<dbReference type="SMART" id="SM00322">
    <property type="entry name" value="KH"/>
    <property type="match status" value="3"/>
</dbReference>
<dbReference type="GO" id="GO:0000750">
    <property type="term" value="P:pheromone-dependent signal transduction involved in conjugation with cellular fusion"/>
    <property type="evidence" value="ECO:0007669"/>
    <property type="project" value="TreeGrafter"/>
</dbReference>
<feature type="region of interest" description="Disordered" evidence="10">
    <location>
        <begin position="880"/>
        <end position="907"/>
    </location>
</feature>
<feature type="region of interest" description="Disordered" evidence="10">
    <location>
        <begin position="500"/>
        <end position="554"/>
    </location>
</feature>
<comment type="similarity">
    <text evidence="1">Belongs to the G-alpha family. G(q) subfamily.</text>
</comment>
<keyword evidence="3 7" id="KW-0547">Nucleotide-binding</keyword>
<evidence type="ECO:0000256" key="2">
    <source>
        <dbReference type="ARBA" id="ARBA00022723"/>
    </source>
</evidence>
<feature type="binding site" evidence="7">
    <location>
        <begin position="39"/>
        <end position="44"/>
    </location>
    <ligand>
        <name>GTP</name>
        <dbReference type="ChEBI" id="CHEBI:37565"/>
    </ligand>
</feature>
<evidence type="ECO:0000256" key="6">
    <source>
        <dbReference type="ARBA" id="ARBA00023224"/>
    </source>
</evidence>
<dbReference type="Pfam" id="PF00503">
    <property type="entry name" value="G-alpha"/>
    <property type="match status" value="1"/>
</dbReference>
<dbReference type="OrthoDB" id="5817230at2759"/>
<dbReference type="InterPro" id="IPR002975">
    <property type="entry name" value="Fungi_Gprotein_alpha"/>
</dbReference>
<feature type="domain" description="PITH" evidence="11">
    <location>
        <begin position="325"/>
        <end position="509"/>
    </location>
</feature>
<dbReference type="EMBL" id="SPOF01000017">
    <property type="protein sequence ID" value="TIB12791.1"/>
    <property type="molecule type" value="Genomic_DNA"/>
</dbReference>
<keyword evidence="9" id="KW-0694">RNA-binding</keyword>
<dbReference type="InterPro" id="IPR011025">
    <property type="entry name" value="GproteinA_insert"/>
</dbReference>
<dbReference type="InterPro" id="IPR008979">
    <property type="entry name" value="Galactose-bd-like_sf"/>
</dbReference>
<feature type="binding site" evidence="8">
    <location>
        <position position="43"/>
    </location>
    <ligand>
        <name>Mg(2+)</name>
        <dbReference type="ChEBI" id="CHEBI:18420"/>
    </ligand>
</feature>
<evidence type="ECO:0000313" key="13">
    <source>
        <dbReference type="EMBL" id="TIB40025.1"/>
    </source>
</evidence>
<evidence type="ECO:0000256" key="9">
    <source>
        <dbReference type="PROSITE-ProRule" id="PRU00117"/>
    </source>
</evidence>
<dbReference type="Gene3D" id="1.10.400.10">
    <property type="entry name" value="GI Alpha 1, domain 2-like"/>
    <property type="match status" value="1"/>
</dbReference>
<dbReference type="InterPro" id="IPR037047">
    <property type="entry name" value="PITH_dom_sf"/>
</dbReference>
<feature type="compositionally biased region" description="Low complexity" evidence="10">
    <location>
        <begin position="730"/>
        <end position="744"/>
    </location>
</feature>
<evidence type="ECO:0000256" key="10">
    <source>
        <dbReference type="SAM" id="MobiDB-lite"/>
    </source>
</evidence>
<evidence type="ECO:0000256" key="4">
    <source>
        <dbReference type="ARBA" id="ARBA00022842"/>
    </source>
</evidence>
<name>A0A4T0GD96_WALIC</name>
<evidence type="ECO:0000256" key="3">
    <source>
        <dbReference type="ARBA" id="ARBA00022741"/>
    </source>
</evidence>
<dbReference type="PRINTS" id="PR01241">
    <property type="entry name" value="GPROTEINAFNG"/>
</dbReference>
<feature type="binding site" evidence="7">
    <location>
        <begin position="147"/>
        <end position="148"/>
    </location>
    <ligand>
        <name>GTP</name>
        <dbReference type="ChEBI" id="CHEBI:37565"/>
    </ligand>
</feature>
<dbReference type="Pfam" id="PF06201">
    <property type="entry name" value="PITH"/>
    <property type="match status" value="1"/>
</dbReference>
<dbReference type="GO" id="GO:0046872">
    <property type="term" value="F:metal ion binding"/>
    <property type="evidence" value="ECO:0007669"/>
    <property type="project" value="UniProtKB-KW"/>
</dbReference>
<dbReference type="GO" id="GO:0003924">
    <property type="term" value="F:GTPase activity"/>
    <property type="evidence" value="ECO:0007669"/>
    <property type="project" value="InterPro"/>
</dbReference>
<dbReference type="GO" id="GO:0031683">
    <property type="term" value="F:G-protein beta/gamma-subunit complex binding"/>
    <property type="evidence" value="ECO:0007669"/>
    <property type="project" value="InterPro"/>
</dbReference>
<proteinExistence type="inferred from homology"/>
<feature type="region of interest" description="Disordered" evidence="10">
    <location>
        <begin position="718"/>
        <end position="744"/>
    </location>
</feature>
<dbReference type="SUPFAM" id="SSF52540">
    <property type="entry name" value="P-loop containing nucleoside triphosphate hydrolases"/>
    <property type="match status" value="1"/>
</dbReference>
<dbReference type="Gene3D" id="3.40.50.300">
    <property type="entry name" value="P-loop containing nucleotide triphosphate hydrolases"/>
    <property type="match status" value="1"/>
</dbReference>
<dbReference type="FunFam" id="1.10.400.10:FF:000002">
    <property type="entry name" value="guanine nucleotide-binding protein G(Q) subunit alpha"/>
    <property type="match status" value="1"/>
</dbReference>
<dbReference type="SUPFAM" id="SSF47895">
    <property type="entry name" value="Transducin (alpha subunit), insertion domain"/>
    <property type="match status" value="1"/>
</dbReference>
<evidence type="ECO:0000256" key="5">
    <source>
        <dbReference type="ARBA" id="ARBA00023134"/>
    </source>
</evidence>
<dbReference type="GO" id="GO:0005834">
    <property type="term" value="C:heterotrimeric G-protein complex"/>
    <property type="evidence" value="ECO:0007669"/>
    <property type="project" value="InterPro"/>
</dbReference>
<dbReference type="FunFam" id="3.40.50.300:FF:000051">
    <property type="entry name" value="Guanine nucleotide-binding protein subunit alpha"/>
    <property type="match status" value="1"/>
</dbReference>
<gene>
    <name evidence="13" type="ORF">E3P86_00859</name>
    <name evidence="12" type="ORF">E3P90_01929</name>
</gene>
<feature type="binding site" evidence="7">
    <location>
        <begin position="266"/>
        <end position="269"/>
    </location>
    <ligand>
        <name>GTP</name>
        <dbReference type="ChEBI" id="CHEBI:37565"/>
    </ligand>
</feature>
<dbReference type="InterPro" id="IPR036612">
    <property type="entry name" value="KH_dom_type_1_sf"/>
</dbReference>
<feature type="binding site" evidence="7">
    <location>
        <begin position="172"/>
        <end position="178"/>
    </location>
    <ligand>
        <name>GTP</name>
        <dbReference type="ChEBI" id="CHEBI:37565"/>
    </ligand>
</feature>
<feature type="binding site" evidence="7">
    <location>
        <position position="322"/>
    </location>
    <ligand>
        <name>GTP</name>
        <dbReference type="ChEBI" id="CHEBI:37565"/>
    </ligand>
</feature>
<reference evidence="14 15" key="1">
    <citation type="submission" date="2019-03" db="EMBL/GenBank/DDBJ databases">
        <title>Sequencing 23 genomes of Wallemia ichthyophaga.</title>
        <authorList>
            <person name="Gostincar C."/>
        </authorList>
    </citation>
    <scope>NUCLEOTIDE SEQUENCE [LARGE SCALE GENOMIC DNA]</scope>
    <source>
        <strain evidence="13 15">EXF-6200</strain>
        <strain evidence="12 14">EXF-8621</strain>
    </source>
</reference>
<dbReference type="PROSITE" id="PS50084">
    <property type="entry name" value="KH_TYPE_1"/>
    <property type="match status" value="3"/>
</dbReference>
<dbReference type="InterPro" id="IPR001019">
    <property type="entry name" value="Gprotein_alpha_su"/>
</dbReference>
<dbReference type="GO" id="GO:0005525">
    <property type="term" value="F:GTP binding"/>
    <property type="evidence" value="ECO:0007669"/>
    <property type="project" value="UniProtKB-KW"/>
</dbReference>
<dbReference type="PANTHER" id="PTHR10218">
    <property type="entry name" value="GTP-BINDING PROTEIN ALPHA SUBUNIT"/>
    <property type="match status" value="1"/>
</dbReference>
<dbReference type="EMBL" id="SPOI01000022">
    <property type="protein sequence ID" value="TIB40025.1"/>
    <property type="molecule type" value="Genomic_DNA"/>
</dbReference>
<dbReference type="InterPro" id="IPR010400">
    <property type="entry name" value="PITH_dom"/>
</dbReference>
<evidence type="ECO:0000313" key="15">
    <source>
        <dbReference type="Proteomes" id="UP000310689"/>
    </source>
</evidence>
<sequence>MGCLQSTEDAGNDSIDQQLKKDRANLRNEVKMLLLGAGESGKSTILKQMKLIHQGSYSPEERDAYKEIIFSNTVQSMRVIIEAMDMMGIELRNPSMNNQSAQVILSLPAQIDIEMMTPQVFEAIGSLWSDPGVQHTFTKSREYQLNDSAQYYFDSIDRMASGDYLPTDQDVLRSRVKTTGITETTFKIGELTYKLFDVGGQRSERKKWIHCFENVTAIVFLVAISEYDQKLYEDESVNRMQEALTLFDSICNSRWFVRTSIILFLNKIDIFKEKLEVSPVKDYFSDYKGQNDYDSACEYILNRFVELNQSEVKQIYAHFTCATDTNQIKFVLSAINDIVIQTNRVFCLNVEDENAVKQLLGRTGSGIGLITSDADENLLCSIAFDQTVKVSSFKLGHTDLEYAPKDIKVFINLPELDFDKAEDDLETPKGDAMAILTLNEKQAVGEESVQLRFVRFQAVNSIQVYVKSNYGGGDVVSVVVYSVLTPLTLLAPITDQDQSSRLLRTERSHDKDEQLRHDHYDSYDSRKRSRSRSISPDRFAHKRPHLAREEREKEDKDEMPYLVLRCLVDTRDAAVLIGRQGLNIARIRQTAGTKLNISNSLPSNPERVVTVSGKLDAVSKAFGLVVRTLNDEDFDEPSLPGSKAVTLRFTIPNMKMGFIIGRSGARIKEIQEASGAKLSTSDYLLPNSTERLLSIDGVADAIHIAVYHVGGILADNTAVPSRERSRRRPSTGSPYGGPSTSTSYSNYPGYPASYGASPYANPVPPVGGGGYPAPPPAVDTTSQRIYVPNNLVGGLIGRGGSKINEIRYISQCSVKILEPGEGGEQANGPTVERLVVITGAPNGIQTAIHLLSECSAITSVPPSHTTELYLNLTLQRIEKEKEKDISYRPRPRSPVGDRYSRGPSPPI</sequence>
<dbReference type="InterPro" id="IPR004087">
    <property type="entry name" value="KH_dom"/>
</dbReference>
<evidence type="ECO:0000313" key="14">
    <source>
        <dbReference type="Proteomes" id="UP000306954"/>
    </source>
</evidence>
<protein>
    <recommendedName>
        <fullName evidence="11">PITH domain-containing protein</fullName>
    </recommendedName>
</protein>
<dbReference type="Proteomes" id="UP000310689">
    <property type="component" value="Unassembled WGS sequence"/>
</dbReference>
<dbReference type="Proteomes" id="UP000306954">
    <property type="component" value="Unassembled WGS sequence"/>
</dbReference>
<dbReference type="GO" id="GO:0003723">
    <property type="term" value="F:RNA binding"/>
    <property type="evidence" value="ECO:0007669"/>
    <property type="project" value="UniProtKB-UniRule"/>
</dbReference>
<accession>A0A4T0GD96</accession>
<dbReference type="Gene3D" id="2.60.120.470">
    <property type="entry name" value="PITH domain"/>
    <property type="match status" value="1"/>
</dbReference>
<organism evidence="12 14">
    <name type="scientific">Wallemia ichthyophaga</name>
    <dbReference type="NCBI Taxonomy" id="245174"/>
    <lineage>
        <taxon>Eukaryota</taxon>
        <taxon>Fungi</taxon>
        <taxon>Dikarya</taxon>
        <taxon>Basidiomycota</taxon>
        <taxon>Wallemiomycotina</taxon>
        <taxon>Wallemiomycetes</taxon>
        <taxon>Wallemiales</taxon>
        <taxon>Wallemiaceae</taxon>
        <taxon>Wallemia</taxon>
    </lineage>
</organism>
<keyword evidence="5 7" id="KW-0342">GTP-binding</keyword>
<dbReference type="SUPFAM" id="SSF54791">
    <property type="entry name" value="Eukaryotic type KH-domain (KH-domain type I)"/>
    <property type="match status" value="3"/>
</dbReference>
<feature type="compositionally biased region" description="Basic and acidic residues" evidence="10">
    <location>
        <begin position="503"/>
        <end position="526"/>
    </location>
</feature>
<dbReference type="GO" id="GO:0001664">
    <property type="term" value="F:G protein-coupled receptor binding"/>
    <property type="evidence" value="ECO:0007669"/>
    <property type="project" value="InterPro"/>
</dbReference>
<dbReference type="SUPFAM" id="SSF49785">
    <property type="entry name" value="Galactose-binding domain-like"/>
    <property type="match status" value="1"/>
</dbReference>
<dbReference type="Gene3D" id="3.30.1370.10">
    <property type="entry name" value="K Homology domain, type 1"/>
    <property type="match status" value="3"/>
</dbReference>
<evidence type="ECO:0000313" key="12">
    <source>
        <dbReference type="EMBL" id="TIB12791.1"/>
    </source>
</evidence>
<dbReference type="GO" id="GO:0005737">
    <property type="term" value="C:cytoplasm"/>
    <property type="evidence" value="ECO:0007669"/>
    <property type="project" value="UniProtKB-ARBA"/>
</dbReference>
<dbReference type="CDD" id="cd22455">
    <property type="entry name" value="KH-I_Rnc1_rpt1"/>
    <property type="match status" value="1"/>
</dbReference>
<dbReference type="AlphaFoldDB" id="A0A4T0GD96"/>
<dbReference type="Pfam" id="PF00013">
    <property type="entry name" value="KH_1"/>
    <property type="match status" value="3"/>
</dbReference>
<evidence type="ECO:0000256" key="8">
    <source>
        <dbReference type="PIRSR" id="PIRSR601019-2"/>
    </source>
</evidence>
<evidence type="ECO:0000256" key="7">
    <source>
        <dbReference type="PIRSR" id="PIRSR601019-1"/>
    </source>
</evidence>
<evidence type="ECO:0000259" key="11">
    <source>
        <dbReference type="PROSITE" id="PS51532"/>
    </source>
</evidence>
<feature type="binding site" evidence="7">
    <location>
        <begin position="197"/>
        <end position="201"/>
    </location>
    <ligand>
        <name>GTP</name>
        <dbReference type="ChEBI" id="CHEBI:37565"/>
    </ligand>
</feature>
<dbReference type="CDD" id="cd00066">
    <property type="entry name" value="G-alpha"/>
    <property type="match status" value="1"/>
</dbReference>